<dbReference type="STRING" id="336722.F9XRA8"/>
<keyword evidence="9" id="KW-1185">Reference proteome</keyword>
<feature type="compositionally biased region" description="Basic and acidic residues" evidence="6">
    <location>
        <begin position="22"/>
        <end position="38"/>
    </location>
</feature>
<evidence type="ECO:0000256" key="4">
    <source>
        <dbReference type="PROSITE-ProRule" id="PRU00108"/>
    </source>
</evidence>
<evidence type="ECO:0000256" key="1">
    <source>
        <dbReference type="ARBA" id="ARBA00023125"/>
    </source>
</evidence>
<dbReference type="GO" id="GO:0030154">
    <property type="term" value="P:cell differentiation"/>
    <property type="evidence" value="ECO:0007669"/>
    <property type="project" value="TreeGrafter"/>
</dbReference>
<feature type="region of interest" description="Disordered" evidence="6">
    <location>
        <begin position="1"/>
        <end position="38"/>
    </location>
</feature>
<feature type="DNA-binding region" description="Homeobox" evidence="4">
    <location>
        <begin position="15"/>
        <end position="74"/>
    </location>
</feature>
<feature type="compositionally biased region" description="Polar residues" evidence="6">
    <location>
        <begin position="110"/>
        <end position="128"/>
    </location>
</feature>
<dbReference type="PROSITE" id="PS00027">
    <property type="entry name" value="HOMEOBOX_1"/>
    <property type="match status" value="1"/>
</dbReference>
<dbReference type="InterPro" id="IPR051000">
    <property type="entry name" value="Homeobox_DNA-bind_prot"/>
</dbReference>
<feature type="compositionally biased region" description="Polar residues" evidence="6">
    <location>
        <begin position="81"/>
        <end position="98"/>
    </location>
</feature>
<evidence type="ECO:0000313" key="9">
    <source>
        <dbReference type="Proteomes" id="UP000008062"/>
    </source>
</evidence>
<name>F9XRA8_ZYMTI</name>
<dbReference type="InterPro" id="IPR001356">
    <property type="entry name" value="HD"/>
</dbReference>
<accession>F9XRA8</accession>
<dbReference type="Pfam" id="PF00046">
    <property type="entry name" value="Homeodomain"/>
    <property type="match status" value="1"/>
</dbReference>
<dbReference type="GO" id="GO:0000981">
    <property type="term" value="F:DNA-binding transcription factor activity, RNA polymerase II-specific"/>
    <property type="evidence" value="ECO:0007669"/>
    <property type="project" value="InterPro"/>
</dbReference>
<keyword evidence="3 4" id="KW-0539">Nucleus</keyword>
<dbReference type="HOGENOM" id="CLU_1897854_0_0_1"/>
<dbReference type="GO" id="GO:0005634">
    <property type="term" value="C:nucleus"/>
    <property type="evidence" value="ECO:0007669"/>
    <property type="project" value="UniProtKB-SubCell"/>
</dbReference>
<dbReference type="OrthoDB" id="6159439at2759"/>
<evidence type="ECO:0000256" key="2">
    <source>
        <dbReference type="ARBA" id="ARBA00023155"/>
    </source>
</evidence>
<dbReference type="PANTHER" id="PTHR24324">
    <property type="entry name" value="HOMEOBOX PROTEIN HHEX"/>
    <property type="match status" value="1"/>
</dbReference>
<evidence type="ECO:0000256" key="3">
    <source>
        <dbReference type="ARBA" id="ARBA00023242"/>
    </source>
</evidence>
<keyword evidence="2 4" id="KW-0371">Homeobox</keyword>
<dbReference type="eggNOG" id="KOG0490">
    <property type="taxonomic scope" value="Eukaryota"/>
</dbReference>
<dbReference type="Gene3D" id="1.10.10.60">
    <property type="entry name" value="Homeodomain-like"/>
    <property type="match status" value="1"/>
</dbReference>
<dbReference type="InParanoid" id="F9XRA8"/>
<dbReference type="KEGG" id="ztr:MYCGRDRAFT_106635"/>
<dbReference type="InterPro" id="IPR009057">
    <property type="entry name" value="Homeodomain-like_sf"/>
</dbReference>
<evidence type="ECO:0000259" key="7">
    <source>
        <dbReference type="PROSITE" id="PS50071"/>
    </source>
</evidence>
<dbReference type="SMART" id="SM00389">
    <property type="entry name" value="HOX"/>
    <property type="match status" value="1"/>
</dbReference>
<protein>
    <recommendedName>
        <fullName evidence="7">Homeobox domain-containing protein</fullName>
    </recommendedName>
</protein>
<proteinExistence type="predicted"/>
<feature type="domain" description="Homeobox" evidence="7">
    <location>
        <begin position="13"/>
        <end position="73"/>
    </location>
</feature>
<evidence type="ECO:0000256" key="6">
    <source>
        <dbReference type="SAM" id="MobiDB-lite"/>
    </source>
</evidence>
<gene>
    <name evidence="8" type="ORF">MYCGRDRAFT_106635</name>
</gene>
<dbReference type="PANTHER" id="PTHR24324:SF9">
    <property type="entry name" value="HOMEOBOX DOMAIN-CONTAINING PROTEIN"/>
    <property type="match status" value="1"/>
</dbReference>
<evidence type="ECO:0000256" key="5">
    <source>
        <dbReference type="RuleBase" id="RU000682"/>
    </source>
</evidence>
<dbReference type="SUPFAM" id="SSF46689">
    <property type="entry name" value="Homeodomain-like"/>
    <property type="match status" value="1"/>
</dbReference>
<reference evidence="8 9" key="1">
    <citation type="journal article" date="2011" name="PLoS Genet.">
        <title>Finished genome of the fungal wheat pathogen Mycosphaerella graminicola reveals dispensome structure, chromosome plasticity, and stealth pathogenesis.</title>
        <authorList>
            <person name="Goodwin S.B."/>
            <person name="Ben M'barek S."/>
            <person name="Dhillon B."/>
            <person name="Wittenberg A.H.J."/>
            <person name="Crane C.F."/>
            <person name="Hane J.K."/>
            <person name="Foster A.J."/>
            <person name="Van der Lee T.A.J."/>
            <person name="Grimwood J."/>
            <person name="Aerts A."/>
            <person name="Antoniw J."/>
            <person name="Bailey A."/>
            <person name="Bluhm B."/>
            <person name="Bowler J."/>
            <person name="Bristow J."/>
            <person name="van der Burgt A."/>
            <person name="Canto-Canche B."/>
            <person name="Churchill A.C.L."/>
            <person name="Conde-Ferraez L."/>
            <person name="Cools H.J."/>
            <person name="Coutinho P.M."/>
            <person name="Csukai M."/>
            <person name="Dehal P."/>
            <person name="De Wit P."/>
            <person name="Donzelli B."/>
            <person name="van de Geest H.C."/>
            <person name="van Ham R.C.H.J."/>
            <person name="Hammond-Kosack K.E."/>
            <person name="Henrissat B."/>
            <person name="Kilian A."/>
            <person name="Kobayashi A.K."/>
            <person name="Koopmann E."/>
            <person name="Kourmpetis Y."/>
            <person name="Kuzniar A."/>
            <person name="Lindquist E."/>
            <person name="Lombard V."/>
            <person name="Maliepaard C."/>
            <person name="Martins N."/>
            <person name="Mehrabi R."/>
            <person name="Nap J.P.H."/>
            <person name="Ponomarenko A."/>
            <person name="Rudd J.J."/>
            <person name="Salamov A."/>
            <person name="Schmutz J."/>
            <person name="Schouten H.J."/>
            <person name="Shapiro H."/>
            <person name="Stergiopoulos I."/>
            <person name="Torriani S.F.F."/>
            <person name="Tu H."/>
            <person name="de Vries R.P."/>
            <person name="Waalwijk C."/>
            <person name="Ware S.B."/>
            <person name="Wiebenga A."/>
            <person name="Zwiers L.-H."/>
            <person name="Oliver R.P."/>
            <person name="Grigoriev I.V."/>
            <person name="Kema G.H.J."/>
        </authorList>
    </citation>
    <scope>NUCLEOTIDE SEQUENCE [LARGE SCALE GENOMIC DNA]</scope>
    <source>
        <strain evidence="9">CBS 115943 / IPO323</strain>
    </source>
</reference>
<dbReference type="PROSITE" id="PS50071">
    <property type="entry name" value="HOMEOBOX_2"/>
    <property type="match status" value="1"/>
</dbReference>
<dbReference type="Proteomes" id="UP000008062">
    <property type="component" value="Chromosome 16"/>
</dbReference>
<dbReference type="GO" id="GO:0000978">
    <property type="term" value="F:RNA polymerase II cis-regulatory region sequence-specific DNA binding"/>
    <property type="evidence" value="ECO:0007669"/>
    <property type="project" value="TreeGrafter"/>
</dbReference>
<evidence type="ECO:0000313" key="8">
    <source>
        <dbReference type="EMBL" id="EGP82241.1"/>
    </source>
</evidence>
<keyword evidence="1 4" id="KW-0238">DNA-binding</keyword>
<dbReference type="InterPro" id="IPR017970">
    <property type="entry name" value="Homeobox_CS"/>
</dbReference>
<organism evidence="8 9">
    <name type="scientific">Zymoseptoria tritici (strain CBS 115943 / IPO323)</name>
    <name type="common">Speckled leaf blotch fungus</name>
    <name type="synonym">Septoria tritici</name>
    <dbReference type="NCBI Taxonomy" id="336722"/>
    <lineage>
        <taxon>Eukaryota</taxon>
        <taxon>Fungi</taxon>
        <taxon>Dikarya</taxon>
        <taxon>Ascomycota</taxon>
        <taxon>Pezizomycotina</taxon>
        <taxon>Dothideomycetes</taxon>
        <taxon>Dothideomycetidae</taxon>
        <taxon>Mycosphaerellales</taxon>
        <taxon>Mycosphaerellaceae</taxon>
        <taxon>Zymoseptoria</taxon>
    </lineage>
</organism>
<sequence length="134" mass="15556">MHHNQPSNMDDLPMARQKRKRTSPERQRLSEATYNRDRLPDKAARLKMVKAIALGDKEVQIWFQNRRQSPRRKSRPLLPQEISQSLMTRDSNETQQQRVWAPKDWPSIGAASTSKGRMTSAWSPSGSQVVYCHE</sequence>
<dbReference type="GeneID" id="13399901"/>
<dbReference type="EMBL" id="CM001211">
    <property type="protein sequence ID" value="EGP82241.1"/>
    <property type="molecule type" value="Genomic_DNA"/>
</dbReference>
<dbReference type="RefSeq" id="XP_003847265.1">
    <property type="nucleotide sequence ID" value="XM_003847217.1"/>
</dbReference>
<feature type="region of interest" description="Disordered" evidence="6">
    <location>
        <begin position="65"/>
        <end position="129"/>
    </location>
</feature>
<dbReference type="AlphaFoldDB" id="F9XRA8"/>
<comment type="subcellular location">
    <subcellularLocation>
        <location evidence="4 5">Nucleus</location>
    </subcellularLocation>
</comment>
<dbReference type="CDD" id="cd00086">
    <property type="entry name" value="homeodomain"/>
    <property type="match status" value="1"/>
</dbReference>